<keyword evidence="1" id="KW-0732">Signal</keyword>
<dbReference type="CDD" id="cd07821">
    <property type="entry name" value="PYR_PYL_RCAR_like"/>
    <property type="match status" value="1"/>
</dbReference>
<dbReference type="SUPFAM" id="SSF55961">
    <property type="entry name" value="Bet v1-like"/>
    <property type="match status" value="1"/>
</dbReference>
<reference evidence="2 3" key="1">
    <citation type="submission" date="2020-08" db="EMBL/GenBank/DDBJ databases">
        <title>Genomic Encyclopedia of Type Strains, Phase IV (KMG-IV): sequencing the most valuable type-strain genomes for metagenomic binning, comparative biology and taxonomic classification.</title>
        <authorList>
            <person name="Goeker M."/>
        </authorList>
    </citation>
    <scope>NUCLEOTIDE SEQUENCE [LARGE SCALE GENOMIC DNA]</scope>
    <source>
        <strain evidence="2 3">DSM 27057</strain>
    </source>
</reference>
<proteinExistence type="predicted"/>
<organism evidence="2 3">
    <name type="scientific">Novosphingobium sediminicola</name>
    <dbReference type="NCBI Taxonomy" id="563162"/>
    <lineage>
        <taxon>Bacteria</taxon>
        <taxon>Pseudomonadati</taxon>
        <taxon>Pseudomonadota</taxon>
        <taxon>Alphaproteobacteria</taxon>
        <taxon>Sphingomonadales</taxon>
        <taxon>Sphingomonadaceae</taxon>
        <taxon>Novosphingobium</taxon>
    </lineage>
</organism>
<dbReference type="InterPro" id="IPR023393">
    <property type="entry name" value="START-like_dom_sf"/>
</dbReference>
<accession>A0A7W6G8F2</accession>
<dbReference type="Gene3D" id="3.30.530.20">
    <property type="match status" value="1"/>
</dbReference>
<sequence>MMKAYALAMAAGLAAWGSPAMAETPAYQTIHLEQDVARPAAQVWARIGRFCDIGEWLHAPCRLVAGKDGEVGAVRDLNNGRVIEVIVGRTDLSYTYAMPDGMVEGQAFYHGNLAVVPVTKSTSRLVYSILYMDKGAGDEAGIKERREKRVQRFGEALKTMKALSEAKRDK</sequence>
<evidence type="ECO:0000256" key="1">
    <source>
        <dbReference type="SAM" id="SignalP"/>
    </source>
</evidence>
<feature type="chain" id="PRO_5030696766" description="Polyketide cyclase" evidence="1">
    <location>
        <begin position="23"/>
        <end position="170"/>
    </location>
</feature>
<name>A0A7W6G8F2_9SPHN</name>
<dbReference type="RefSeq" id="WP_183628611.1">
    <property type="nucleotide sequence ID" value="NZ_JACIDX010000022.1"/>
</dbReference>
<dbReference type="EMBL" id="JACIDX010000022">
    <property type="protein sequence ID" value="MBB3957373.1"/>
    <property type="molecule type" value="Genomic_DNA"/>
</dbReference>
<feature type="signal peptide" evidence="1">
    <location>
        <begin position="1"/>
        <end position="22"/>
    </location>
</feature>
<dbReference type="Pfam" id="PF10604">
    <property type="entry name" value="Polyketide_cyc2"/>
    <property type="match status" value="1"/>
</dbReference>
<comment type="caution">
    <text evidence="2">The sequence shown here is derived from an EMBL/GenBank/DDBJ whole genome shotgun (WGS) entry which is preliminary data.</text>
</comment>
<gene>
    <name evidence="2" type="ORF">GGR38_004347</name>
</gene>
<dbReference type="Proteomes" id="UP000548867">
    <property type="component" value="Unassembled WGS sequence"/>
</dbReference>
<evidence type="ECO:0008006" key="4">
    <source>
        <dbReference type="Google" id="ProtNLM"/>
    </source>
</evidence>
<evidence type="ECO:0000313" key="2">
    <source>
        <dbReference type="EMBL" id="MBB3957373.1"/>
    </source>
</evidence>
<dbReference type="InterPro" id="IPR019587">
    <property type="entry name" value="Polyketide_cyclase/dehydratase"/>
</dbReference>
<evidence type="ECO:0000313" key="3">
    <source>
        <dbReference type="Proteomes" id="UP000548867"/>
    </source>
</evidence>
<dbReference type="AlphaFoldDB" id="A0A7W6G8F2"/>
<protein>
    <recommendedName>
        <fullName evidence="4">Polyketide cyclase</fullName>
    </recommendedName>
</protein>
<keyword evidence="3" id="KW-1185">Reference proteome</keyword>